<feature type="domain" description="Phosphogluconate dehydrogenase NAD-binding putative C-terminal" evidence="4">
    <location>
        <begin position="193"/>
        <end position="259"/>
    </location>
</feature>
<reference evidence="5 6" key="1">
    <citation type="submission" date="2017-06" db="EMBL/GenBank/DDBJ databases">
        <title>Evolution towards high GC content and high-temperature stress adaptation in endophytic Pseudomonas oryzihabitans impacted its plant-growth promoting traits.</title>
        <authorList>
            <person name="Nascimento F.X."/>
        </authorList>
    </citation>
    <scope>NUCLEOTIDE SEQUENCE [LARGE SCALE GENOMIC DNA]</scope>
    <source>
        <strain evidence="5 6">MS8</strain>
    </source>
</reference>
<feature type="active site" evidence="2">
    <location>
        <position position="172"/>
    </location>
</feature>
<dbReference type="InterPro" id="IPR015815">
    <property type="entry name" value="HIBADH-related"/>
</dbReference>
<dbReference type="PIRSF" id="PIRSF000103">
    <property type="entry name" value="HIBADH"/>
    <property type="match status" value="1"/>
</dbReference>
<evidence type="ECO:0000313" key="6">
    <source>
        <dbReference type="Proteomes" id="UP000250579"/>
    </source>
</evidence>
<dbReference type="InterPro" id="IPR013328">
    <property type="entry name" value="6PGD_dom2"/>
</dbReference>
<dbReference type="EMBL" id="CP022198">
    <property type="protein sequence ID" value="AXA67447.1"/>
    <property type="molecule type" value="Genomic_DNA"/>
</dbReference>
<dbReference type="Pfam" id="PF09130">
    <property type="entry name" value="DUF1932"/>
    <property type="match status" value="1"/>
</dbReference>
<dbReference type="InterPro" id="IPR015814">
    <property type="entry name" value="Pgluconate_DH_NAD-bd_C"/>
</dbReference>
<name>A0A2Z5AA63_9PSED</name>
<dbReference type="Gene3D" id="1.10.1040.10">
    <property type="entry name" value="N-(1-d-carboxylethyl)-l-norvaline Dehydrogenase, domain 2"/>
    <property type="match status" value="1"/>
</dbReference>
<evidence type="ECO:0000256" key="2">
    <source>
        <dbReference type="PIRSR" id="PIRSR000103-1"/>
    </source>
</evidence>
<dbReference type="AlphaFoldDB" id="A0A2Z5AA63"/>
<evidence type="ECO:0000259" key="4">
    <source>
        <dbReference type="Pfam" id="PF09130"/>
    </source>
</evidence>
<accession>A0A2Z5AA63</accession>
<dbReference type="RefSeq" id="WP_208691577.1">
    <property type="nucleotide sequence ID" value="NZ_CP022198.1"/>
</dbReference>
<dbReference type="Pfam" id="PF03446">
    <property type="entry name" value="NAD_binding_2"/>
    <property type="match status" value="1"/>
</dbReference>
<proteinExistence type="predicted"/>
<dbReference type="InterPro" id="IPR006115">
    <property type="entry name" value="6PGDH_NADP-bd"/>
</dbReference>
<sequence length="298" mass="31468">MKMVFIGFGEAAYHLALGLGATEGLQLGAYDAYRDDAKAGPLIRQRAAQAGVELFDSPEQACQAARFVLCLTSASSALALAERILPLLTAGQDYLDLNSAAPAVKQRIERLPRAAGVGFCDCAVMGTVPGNHHRVPMLLAGSAAPAFAAALTPYGMRLTVLDAEPGAASAIKMLKSVVMKGLPQLLLESFQAAERFGVLDTLVASLGESLDGKTVTQLADTFTARTLIHAKRRAAELEDVVATLQAVGVEASMSIATRDQLLKLAQQDWSAELGPAGSELDYRTAIAHFTRAQQESSR</sequence>
<dbReference type="SUPFAM" id="SSF48179">
    <property type="entry name" value="6-phosphogluconate dehydrogenase C-terminal domain-like"/>
    <property type="match status" value="1"/>
</dbReference>
<dbReference type="Proteomes" id="UP000250579">
    <property type="component" value="Chromosome"/>
</dbReference>
<gene>
    <name evidence="5" type="ORF">CE139_17040</name>
</gene>
<keyword evidence="1" id="KW-0560">Oxidoreductase</keyword>
<dbReference type="Gene3D" id="3.40.50.720">
    <property type="entry name" value="NAD(P)-binding Rossmann-like Domain"/>
    <property type="match status" value="1"/>
</dbReference>
<protein>
    <submittedName>
        <fullName evidence="5">Phosphogluconate dehydrogenase</fullName>
    </submittedName>
</protein>
<evidence type="ECO:0000313" key="5">
    <source>
        <dbReference type="EMBL" id="AXA67447.1"/>
    </source>
</evidence>
<dbReference type="InterPro" id="IPR008927">
    <property type="entry name" value="6-PGluconate_DH-like_C_sf"/>
</dbReference>
<feature type="domain" description="6-phosphogluconate dehydrogenase NADP-binding" evidence="3">
    <location>
        <begin position="4"/>
        <end position="149"/>
    </location>
</feature>
<dbReference type="GO" id="GO:0050661">
    <property type="term" value="F:NADP binding"/>
    <property type="evidence" value="ECO:0007669"/>
    <property type="project" value="InterPro"/>
</dbReference>
<evidence type="ECO:0000259" key="3">
    <source>
        <dbReference type="Pfam" id="PF03446"/>
    </source>
</evidence>
<dbReference type="InterPro" id="IPR036291">
    <property type="entry name" value="NAD(P)-bd_dom_sf"/>
</dbReference>
<organism evidence="5 6">
    <name type="scientific">Pseudomonas oryzihabitans</name>
    <dbReference type="NCBI Taxonomy" id="47885"/>
    <lineage>
        <taxon>Bacteria</taxon>
        <taxon>Pseudomonadati</taxon>
        <taxon>Pseudomonadota</taxon>
        <taxon>Gammaproteobacteria</taxon>
        <taxon>Pseudomonadales</taxon>
        <taxon>Pseudomonadaceae</taxon>
        <taxon>Pseudomonas</taxon>
    </lineage>
</organism>
<dbReference type="GO" id="GO:0016491">
    <property type="term" value="F:oxidoreductase activity"/>
    <property type="evidence" value="ECO:0007669"/>
    <property type="project" value="UniProtKB-KW"/>
</dbReference>
<dbReference type="SUPFAM" id="SSF51735">
    <property type="entry name" value="NAD(P)-binding Rossmann-fold domains"/>
    <property type="match status" value="1"/>
</dbReference>
<evidence type="ECO:0000256" key="1">
    <source>
        <dbReference type="ARBA" id="ARBA00023002"/>
    </source>
</evidence>